<dbReference type="NCBIfam" id="TIGR03618">
    <property type="entry name" value="Rv1155_F420"/>
    <property type="match status" value="1"/>
</dbReference>
<dbReference type="PANTHER" id="PTHR35176:SF1">
    <property type="entry name" value="F420H(2)-DEPENDENT BILIVERDIN REDUCTASE"/>
    <property type="match status" value="1"/>
</dbReference>
<reference evidence="3 4" key="1">
    <citation type="submission" date="2019-03" db="EMBL/GenBank/DDBJ databases">
        <authorList>
            <person name="Gonzalez-Pimentel J.L."/>
        </authorList>
    </citation>
    <scope>NUCLEOTIDE SEQUENCE [LARGE SCALE GENOMIC DNA]</scope>
    <source>
        <strain evidence="3 4">JCM 31289</strain>
    </source>
</reference>
<dbReference type="InterPro" id="IPR012349">
    <property type="entry name" value="Split_barrel_FMN-bd"/>
</dbReference>
<dbReference type="InterPro" id="IPR019920">
    <property type="entry name" value="F420-binding_dom_put"/>
</dbReference>
<accession>A0A4Z0HC15</accession>
<dbReference type="GO" id="GO:0005829">
    <property type="term" value="C:cytosol"/>
    <property type="evidence" value="ECO:0007669"/>
    <property type="project" value="TreeGrafter"/>
</dbReference>
<protein>
    <submittedName>
        <fullName evidence="3">TIGR03618 family F420-dependent PPOX class oxidoreductase</fullName>
    </submittedName>
</protein>
<evidence type="ECO:0000259" key="2">
    <source>
        <dbReference type="Pfam" id="PF01243"/>
    </source>
</evidence>
<sequence>MAIDPLHPDPAYLSFWRERHVCTLTTLRPDGTPHVVPVGATYDPESGLARVISNKASRKVAHIQAAGQGGAPVALAQHADRRWATLEGRAVIRTEAALVEDAVRRYAERYQRMPSPNPDRVLIEITLTRALGRVTAPRA</sequence>
<feature type="domain" description="Pyridoxamine 5'-phosphate oxidase N-terminal" evidence="2">
    <location>
        <begin position="10"/>
        <end position="130"/>
    </location>
</feature>
<dbReference type="AlphaFoldDB" id="A0A4Z0HC15"/>
<proteinExistence type="predicted"/>
<dbReference type="SUPFAM" id="SSF50475">
    <property type="entry name" value="FMN-binding split barrel"/>
    <property type="match status" value="1"/>
</dbReference>
<evidence type="ECO:0000256" key="1">
    <source>
        <dbReference type="ARBA" id="ARBA00023002"/>
    </source>
</evidence>
<dbReference type="Proteomes" id="UP000297948">
    <property type="component" value="Unassembled WGS sequence"/>
</dbReference>
<evidence type="ECO:0000313" key="4">
    <source>
        <dbReference type="Proteomes" id="UP000297948"/>
    </source>
</evidence>
<keyword evidence="4" id="KW-1185">Reference proteome</keyword>
<name>A0A4Z0HC15_9ACTN</name>
<organism evidence="3 4">
    <name type="scientific">Streptomyces palmae</name>
    <dbReference type="NCBI Taxonomy" id="1701085"/>
    <lineage>
        <taxon>Bacteria</taxon>
        <taxon>Bacillati</taxon>
        <taxon>Actinomycetota</taxon>
        <taxon>Actinomycetes</taxon>
        <taxon>Kitasatosporales</taxon>
        <taxon>Streptomycetaceae</taxon>
        <taxon>Streptomyces</taxon>
    </lineage>
</organism>
<comment type="caution">
    <text evidence="3">The sequence shown here is derived from an EMBL/GenBank/DDBJ whole genome shotgun (WGS) entry which is preliminary data.</text>
</comment>
<keyword evidence="1" id="KW-0560">Oxidoreductase</keyword>
<dbReference type="Gene3D" id="2.30.110.10">
    <property type="entry name" value="Electron Transport, Fmn-binding Protein, Chain A"/>
    <property type="match status" value="1"/>
</dbReference>
<dbReference type="RefSeq" id="WP_135338646.1">
    <property type="nucleotide sequence ID" value="NZ_JBHLTX010000018.1"/>
</dbReference>
<dbReference type="InterPro" id="IPR052019">
    <property type="entry name" value="F420H2_bilvrd_red/Heme_oxyg"/>
</dbReference>
<dbReference type="GO" id="GO:0016627">
    <property type="term" value="F:oxidoreductase activity, acting on the CH-CH group of donors"/>
    <property type="evidence" value="ECO:0007669"/>
    <property type="project" value="TreeGrafter"/>
</dbReference>
<gene>
    <name evidence="3" type="ORF">E4099_10145</name>
</gene>
<dbReference type="OrthoDB" id="4551790at2"/>
<dbReference type="EMBL" id="SRID01000066">
    <property type="protein sequence ID" value="TGB13334.1"/>
    <property type="molecule type" value="Genomic_DNA"/>
</dbReference>
<dbReference type="PANTHER" id="PTHR35176">
    <property type="entry name" value="HEME OXYGENASE HI_0854-RELATED"/>
    <property type="match status" value="1"/>
</dbReference>
<dbReference type="InterPro" id="IPR011576">
    <property type="entry name" value="Pyridox_Oxase_N"/>
</dbReference>
<dbReference type="Pfam" id="PF01243">
    <property type="entry name" value="PNPOx_N"/>
    <property type="match status" value="1"/>
</dbReference>
<dbReference type="GO" id="GO:0070967">
    <property type="term" value="F:coenzyme F420 binding"/>
    <property type="evidence" value="ECO:0007669"/>
    <property type="project" value="TreeGrafter"/>
</dbReference>
<evidence type="ECO:0000313" key="3">
    <source>
        <dbReference type="EMBL" id="TGB13334.1"/>
    </source>
</evidence>